<name>A0A1W1US53_9BACT</name>
<dbReference type="STRING" id="645990.SAMN00120144_0776"/>
<dbReference type="RefSeq" id="WP_084443732.1">
    <property type="nucleotide sequence ID" value="NZ_FWWW01000039.1"/>
</dbReference>
<keyword evidence="2" id="KW-1185">Reference proteome</keyword>
<dbReference type="OrthoDB" id="1119698at2"/>
<protein>
    <recommendedName>
        <fullName evidence="3">GxxExxY protein</fullName>
    </recommendedName>
</protein>
<evidence type="ECO:0000313" key="2">
    <source>
        <dbReference type="Proteomes" id="UP000192266"/>
    </source>
</evidence>
<sequence length="126" mass="14014">MHENNISFLVRKAAFAVHTTLGPGLLESVYETALTYEVSQAGLGVRTQVALPMLYKEVRMDVGFRLDLLVENKVIVEIKSVDALLDVHHKQLLTYLELSGCKLGLLINFNVAHVKEGIVRKVNGLE</sequence>
<accession>A0A1W1US53</accession>
<dbReference type="Proteomes" id="UP000192266">
    <property type="component" value="Unassembled WGS sequence"/>
</dbReference>
<reference evidence="1 2" key="1">
    <citation type="submission" date="2017-04" db="EMBL/GenBank/DDBJ databases">
        <authorList>
            <person name="Afonso C.L."/>
            <person name="Miller P.J."/>
            <person name="Scott M.A."/>
            <person name="Spackman E."/>
            <person name="Goraichik I."/>
            <person name="Dimitrov K.M."/>
            <person name="Suarez D.L."/>
            <person name="Swayne D.E."/>
        </authorList>
    </citation>
    <scope>NUCLEOTIDE SEQUENCE [LARGE SCALE GENOMIC DNA]</scope>
    <source>
        <strain evidence="1 2">DSM 11622</strain>
    </source>
</reference>
<dbReference type="EMBL" id="FWWW01000039">
    <property type="protein sequence ID" value="SMB83839.1"/>
    <property type="molecule type" value="Genomic_DNA"/>
</dbReference>
<proteinExistence type="predicted"/>
<dbReference type="NCBIfam" id="TIGR04256">
    <property type="entry name" value="GxxExxY"/>
    <property type="match status" value="1"/>
</dbReference>
<dbReference type="Pfam" id="PF13366">
    <property type="entry name" value="PDDEXK_3"/>
    <property type="match status" value="1"/>
</dbReference>
<dbReference type="AlphaFoldDB" id="A0A1W1US53"/>
<evidence type="ECO:0000313" key="1">
    <source>
        <dbReference type="EMBL" id="SMB83839.1"/>
    </source>
</evidence>
<dbReference type="InterPro" id="IPR026350">
    <property type="entry name" value="GxxExxY"/>
</dbReference>
<organism evidence="1 2">
    <name type="scientific">Hymenobacter roseosalivarius DSM 11622</name>
    <dbReference type="NCBI Taxonomy" id="645990"/>
    <lineage>
        <taxon>Bacteria</taxon>
        <taxon>Pseudomonadati</taxon>
        <taxon>Bacteroidota</taxon>
        <taxon>Cytophagia</taxon>
        <taxon>Cytophagales</taxon>
        <taxon>Hymenobacteraceae</taxon>
        <taxon>Hymenobacter</taxon>
    </lineage>
</organism>
<evidence type="ECO:0008006" key="3">
    <source>
        <dbReference type="Google" id="ProtNLM"/>
    </source>
</evidence>
<gene>
    <name evidence="1" type="ORF">SAMN00120144_0776</name>
</gene>